<dbReference type="Proteomes" id="UP000288024">
    <property type="component" value="Unassembled WGS sequence"/>
</dbReference>
<organism evidence="2 3">
    <name type="scientific">Niallia taxi</name>
    <dbReference type="NCBI Taxonomy" id="2499688"/>
    <lineage>
        <taxon>Bacteria</taxon>
        <taxon>Bacillati</taxon>
        <taxon>Bacillota</taxon>
        <taxon>Bacilli</taxon>
        <taxon>Bacillales</taxon>
        <taxon>Bacillaceae</taxon>
        <taxon>Niallia</taxon>
    </lineage>
</organism>
<dbReference type="GO" id="GO:0005975">
    <property type="term" value="P:carbohydrate metabolic process"/>
    <property type="evidence" value="ECO:0007669"/>
    <property type="project" value="InterPro"/>
</dbReference>
<accession>A0A3S2UYC5</accession>
<gene>
    <name evidence="2" type="ORF">EM808_09005</name>
</gene>
<dbReference type="PANTHER" id="PTHR33886:SF8">
    <property type="entry name" value="UNSATURATED RHAMNOGALACTURONAN HYDROLASE (EUROFUNG)"/>
    <property type="match status" value="1"/>
</dbReference>
<protein>
    <submittedName>
        <fullName evidence="2">Glycosyl hydrolase family 88</fullName>
    </submittedName>
</protein>
<comment type="caution">
    <text evidence="2">The sequence shown here is derived from an EMBL/GenBank/DDBJ whole genome shotgun (WGS) entry which is preliminary data.</text>
</comment>
<dbReference type="InterPro" id="IPR012341">
    <property type="entry name" value="6hp_glycosidase-like_sf"/>
</dbReference>
<dbReference type="InterPro" id="IPR052043">
    <property type="entry name" value="PolySaccharide_Degr_Enz"/>
</dbReference>
<dbReference type="Gene3D" id="1.50.10.10">
    <property type="match status" value="1"/>
</dbReference>
<evidence type="ECO:0000313" key="3">
    <source>
        <dbReference type="Proteomes" id="UP000288024"/>
    </source>
</evidence>
<proteinExistence type="predicted"/>
<keyword evidence="1 2" id="KW-0378">Hydrolase</keyword>
<dbReference type="InterPro" id="IPR008928">
    <property type="entry name" value="6-hairpin_glycosidase_sf"/>
</dbReference>
<dbReference type="Pfam" id="PF07470">
    <property type="entry name" value="Glyco_hydro_88"/>
    <property type="match status" value="1"/>
</dbReference>
<dbReference type="SUPFAM" id="SSF48208">
    <property type="entry name" value="Six-hairpin glycosidases"/>
    <property type="match status" value="1"/>
</dbReference>
<reference evidence="2 3" key="1">
    <citation type="submission" date="2019-01" db="EMBL/GenBank/DDBJ databases">
        <title>Bacillus sp. M5HDSG1-1, whole genome shotgun sequence.</title>
        <authorList>
            <person name="Tuo L."/>
        </authorList>
    </citation>
    <scope>NUCLEOTIDE SEQUENCE [LARGE SCALE GENOMIC DNA]</scope>
    <source>
        <strain evidence="2 3">M5HDSG1-1</strain>
    </source>
</reference>
<dbReference type="GO" id="GO:0016787">
    <property type="term" value="F:hydrolase activity"/>
    <property type="evidence" value="ECO:0007669"/>
    <property type="project" value="UniProtKB-KW"/>
</dbReference>
<evidence type="ECO:0000256" key="1">
    <source>
        <dbReference type="ARBA" id="ARBA00022801"/>
    </source>
</evidence>
<evidence type="ECO:0000313" key="2">
    <source>
        <dbReference type="EMBL" id="RVT65724.1"/>
    </source>
</evidence>
<dbReference type="PANTHER" id="PTHR33886">
    <property type="entry name" value="UNSATURATED RHAMNOGALACTURONAN HYDROLASE (EUROFUNG)"/>
    <property type="match status" value="1"/>
</dbReference>
<dbReference type="InterPro" id="IPR010905">
    <property type="entry name" value="Glyco_hydro_88"/>
</dbReference>
<dbReference type="AlphaFoldDB" id="A0A3S2UYC5"/>
<keyword evidence="3" id="KW-1185">Reference proteome</keyword>
<sequence length="355" mass="41812">MERKPNINPRMRWEYEDGVVLEGMYLLWKQTGDREYLDYIKRNLDLFVDGVGNIPKYSLQEFNIDHVNNGKILIDLYNETKDERYKKAADLLREQLRRHPRTMEGSFWHKQIYPYQVWLDGLYMGSVFYGKYIHTYGEEENWEDVINQFLLCEKNTRDDKTGLLHHAYDETREQPWADKETGLSQHFWGRSVGWFAMALVDVLDYLDGNEQKQRLIVMLKDVLDAVMKFQDKETALWYQILDQGTRKGNYLESSCSCMFLYAIAKGVRKGYLEEVWYEIAEKIYEGVLDEFITETKEGYINVNKICYVGGLGGAEKRDGSFTYYISEPIVTNDHKGLGPFILASAEMEWLNKGKR</sequence>
<name>A0A3S2UYC5_9BACI</name>
<dbReference type="EMBL" id="RZTZ01000002">
    <property type="protein sequence ID" value="RVT65724.1"/>
    <property type="molecule type" value="Genomic_DNA"/>
</dbReference>